<dbReference type="SUPFAM" id="SSF81301">
    <property type="entry name" value="Nucleotidyltransferase"/>
    <property type="match status" value="1"/>
</dbReference>
<dbReference type="Proteomes" id="UP000272400">
    <property type="component" value="Unassembled WGS sequence"/>
</dbReference>
<evidence type="ECO:0000259" key="1">
    <source>
        <dbReference type="SMART" id="SM00954"/>
    </source>
</evidence>
<organism evidence="2 3">
    <name type="scientific">Actinocorallia herbida</name>
    <dbReference type="NCBI Taxonomy" id="58109"/>
    <lineage>
        <taxon>Bacteria</taxon>
        <taxon>Bacillati</taxon>
        <taxon>Actinomycetota</taxon>
        <taxon>Actinomycetes</taxon>
        <taxon>Streptosporangiales</taxon>
        <taxon>Thermomonosporaceae</taxon>
        <taxon>Actinocorallia</taxon>
    </lineage>
</organism>
<keyword evidence="3" id="KW-1185">Reference proteome</keyword>
<gene>
    <name evidence="2" type="ORF">EDD29_5474</name>
</gene>
<protein>
    <submittedName>
        <fullName evidence="2">RelA/SpoT family protein</fullName>
    </submittedName>
</protein>
<comment type="caution">
    <text evidence="2">The sequence shown here is derived from an EMBL/GenBank/DDBJ whole genome shotgun (WGS) entry which is preliminary data.</text>
</comment>
<evidence type="ECO:0000313" key="2">
    <source>
        <dbReference type="EMBL" id="ROO87830.1"/>
    </source>
</evidence>
<feature type="domain" description="RelA/SpoT" evidence="1">
    <location>
        <begin position="44"/>
        <end position="179"/>
    </location>
</feature>
<dbReference type="InterPro" id="IPR007685">
    <property type="entry name" value="RelA_SpoT"/>
</dbReference>
<dbReference type="InterPro" id="IPR043519">
    <property type="entry name" value="NT_sf"/>
</dbReference>
<dbReference type="RefSeq" id="WP_123667066.1">
    <property type="nucleotide sequence ID" value="NZ_RJKE01000001.1"/>
</dbReference>
<dbReference type="OrthoDB" id="9789634at2"/>
<dbReference type="EMBL" id="RJKE01000001">
    <property type="protein sequence ID" value="ROO87830.1"/>
    <property type="molecule type" value="Genomic_DNA"/>
</dbReference>
<dbReference type="AlphaFoldDB" id="A0A3N1D2W6"/>
<dbReference type="CDD" id="cd05399">
    <property type="entry name" value="NT_Rel-Spo_like"/>
    <property type="match status" value="1"/>
</dbReference>
<name>A0A3N1D2W6_9ACTN</name>
<dbReference type="PANTHER" id="PTHR41773">
    <property type="entry name" value="GTP PYROPHOSPHATASE-RELATED"/>
    <property type="match status" value="1"/>
</dbReference>
<accession>A0A3N1D2W6</accession>
<dbReference type="Pfam" id="PF04607">
    <property type="entry name" value="RelA_SpoT"/>
    <property type="match status" value="1"/>
</dbReference>
<dbReference type="GO" id="GO:0015969">
    <property type="term" value="P:guanosine tetraphosphate metabolic process"/>
    <property type="evidence" value="ECO:0007669"/>
    <property type="project" value="InterPro"/>
</dbReference>
<evidence type="ECO:0000313" key="3">
    <source>
        <dbReference type="Proteomes" id="UP000272400"/>
    </source>
</evidence>
<proteinExistence type="predicted"/>
<dbReference type="Gene3D" id="3.30.460.10">
    <property type="entry name" value="Beta Polymerase, domain 2"/>
    <property type="match status" value="1"/>
</dbReference>
<reference evidence="2 3" key="1">
    <citation type="submission" date="2018-11" db="EMBL/GenBank/DDBJ databases">
        <title>Sequencing the genomes of 1000 actinobacteria strains.</title>
        <authorList>
            <person name="Klenk H.-P."/>
        </authorList>
    </citation>
    <scope>NUCLEOTIDE SEQUENCE [LARGE SCALE GENOMIC DNA]</scope>
    <source>
        <strain evidence="2 3">DSM 44254</strain>
    </source>
</reference>
<sequence length="414" mass="47939">MDLIDEFIRRYTKEYDYYDRAARIAAQLLEENLQSAGIRSIVTFRAKSIARLREKCRQRHEANNYETIEDMFNDIVDLAGVRVALYFPAEREQVGGSIKKIFHVRKEITFPKEDSKNPGKKFTGYSATHYRVTLREQDLSSEIDKRYSQAGIEIQVASILMHAWSEVEHDLIYKPLAGNLSEDEHSILDQLNGLVLSGEIALEVLQRAGEARVQEEKRFTNHYDLASHLIKTAHNRLGQSVNESGLGRVDVLFNLLAREEINTPEALSKYMENLHGNFEDRPLAEQIIDSLLSEDGSRYRLYEEFYPKYDDSPEIQQQVGNFITKWISLEKAIRTAFDIRNIRRARNGPIISSEVRRAEIFPKPFMEEYESLRRFRNEIVHGVIPLSPIQIERSREAIDDLLSFLQDPETGQAK</sequence>
<dbReference type="PANTHER" id="PTHR41773:SF1">
    <property type="entry name" value="RELA_SPOT DOMAIN-CONTAINING PROTEIN"/>
    <property type="match status" value="1"/>
</dbReference>
<dbReference type="SMART" id="SM00954">
    <property type="entry name" value="RelA_SpoT"/>
    <property type="match status" value="1"/>
</dbReference>